<keyword evidence="2 8" id="KW-0808">Transferase</keyword>
<dbReference type="SMART" id="SM01266">
    <property type="entry name" value="Mac"/>
    <property type="match status" value="1"/>
</dbReference>
<dbReference type="GO" id="GO:0008870">
    <property type="term" value="F:galactoside O-acetyltransferase activity"/>
    <property type="evidence" value="ECO:0007669"/>
    <property type="project" value="TreeGrafter"/>
</dbReference>
<comment type="similarity">
    <text evidence="1">Belongs to the transferase hexapeptide repeat family.</text>
</comment>
<keyword evidence="4" id="KW-0012">Acyltransferase</keyword>
<dbReference type="InterPro" id="IPR016181">
    <property type="entry name" value="Acyl_CoA_acyltransferase"/>
</dbReference>
<dbReference type="CDD" id="cd03357">
    <property type="entry name" value="LbH_MAT_GAT"/>
    <property type="match status" value="1"/>
</dbReference>
<reference evidence="8 9" key="1">
    <citation type="submission" date="2010-08" db="EMBL/GenBank/DDBJ databases">
        <authorList>
            <person name="Durkin A.S."/>
            <person name="Madupu R."/>
            <person name="Torralba M."/>
            <person name="Gillis M."/>
            <person name="Methe B."/>
            <person name="Sutton G."/>
            <person name="Nelson K.E."/>
        </authorList>
    </citation>
    <scope>NUCLEOTIDE SEQUENCE [LARGE SCALE GENOMIC DNA]</scope>
    <source>
        <strain evidence="8 9">FB035-09AN</strain>
    </source>
</reference>
<dbReference type="eggNOG" id="COG0456">
    <property type="taxonomic scope" value="Bacteria"/>
</dbReference>
<dbReference type="InterPro" id="IPR001451">
    <property type="entry name" value="Hexapep"/>
</dbReference>
<dbReference type="Gene3D" id="3.40.630.30">
    <property type="match status" value="1"/>
</dbReference>
<dbReference type="InterPro" id="IPR039369">
    <property type="entry name" value="LacA-like"/>
</dbReference>
<comment type="caution">
    <text evidence="8">The sequence shown here is derived from an EMBL/GenBank/DDBJ whole genome shotgun (WGS) entry which is preliminary data.</text>
</comment>
<dbReference type="PROSITE" id="PS00101">
    <property type="entry name" value="HEXAPEP_TRANSFERASES"/>
    <property type="match status" value="1"/>
</dbReference>
<evidence type="ECO:0000313" key="9">
    <source>
        <dbReference type="Proteomes" id="UP000003610"/>
    </source>
</evidence>
<evidence type="ECO:0000259" key="7">
    <source>
        <dbReference type="SMART" id="SM01266"/>
    </source>
</evidence>
<dbReference type="STRING" id="866771.HMPREF9296_2043"/>
<dbReference type="Proteomes" id="UP000003610">
    <property type="component" value="Unassembled WGS sequence"/>
</dbReference>
<dbReference type="InterPro" id="IPR018357">
    <property type="entry name" value="Hexapep_transf_CS"/>
</dbReference>
<comment type="function">
    <text evidence="5">Acetyltransferase implicated in the O-acetylation of Nod factors.</text>
</comment>
<proteinExistence type="inferred from homology"/>
<dbReference type="FunFam" id="2.160.10.10:FF:000025">
    <property type="entry name" value="Hexapeptide-repeat containing-acetyltransferase"/>
    <property type="match status" value="1"/>
</dbReference>
<evidence type="ECO:0000256" key="6">
    <source>
        <dbReference type="ARBA" id="ARBA00067695"/>
    </source>
</evidence>
<keyword evidence="3" id="KW-0677">Repeat</keyword>
<dbReference type="Pfam" id="PF00132">
    <property type="entry name" value="Hexapep"/>
    <property type="match status" value="1"/>
</dbReference>
<dbReference type="eggNOG" id="COG0110">
    <property type="taxonomic scope" value="Bacteria"/>
</dbReference>
<feature type="domain" description="Maltose/galactoside acetyltransferase" evidence="7">
    <location>
        <begin position="171"/>
        <end position="225"/>
    </location>
</feature>
<accession>E1KMU7</accession>
<evidence type="ECO:0000256" key="2">
    <source>
        <dbReference type="ARBA" id="ARBA00022679"/>
    </source>
</evidence>
<dbReference type="InterPro" id="IPR024688">
    <property type="entry name" value="Mac_dom"/>
</dbReference>
<dbReference type="InterPro" id="IPR011004">
    <property type="entry name" value="Trimer_LpxA-like_sf"/>
</dbReference>
<evidence type="ECO:0000256" key="5">
    <source>
        <dbReference type="ARBA" id="ARBA00055587"/>
    </source>
</evidence>
<evidence type="ECO:0000313" key="8">
    <source>
        <dbReference type="EMBL" id="EFL47220.1"/>
    </source>
</evidence>
<evidence type="ECO:0000256" key="3">
    <source>
        <dbReference type="ARBA" id="ARBA00022737"/>
    </source>
</evidence>
<organism evidence="8 9">
    <name type="scientific">Prevotella disiens FB035-09AN</name>
    <dbReference type="NCBI Taxonomy" id="866771"/>
    <lineage>
        <taxon>Bacteria</taxon>
        <taxon>Pseudomonadati</taxon>
        <taxon>Bacteroidota</taxon>
        <taxon>Bacteroidia</taxon>
        <taxon>Bacteroidales</taxon>
        <taxon>Prevotellaceae</taxon>
        <taxon>Prevotella</taxon>
    </lineage>
</organism>
<evidence type="ECO:0000256" key="1">
    <source>
        <dbReference type="ARBA" id="ARBA00007274"/>
    </source>
</evidence>
<dbReference type="Pfam" id="PF12464">
    <property type="entry name" value="Mac"/>
    <property type="match status" value="1"/>
</dbReference>
<gene>
    <name evidence="8" type="ORF">HMPREF9296_2043</name>
</gene>
<dbReference type="SUPFAM" id="SSF51161">
    <property type="entry name" value="Trimeric LpxA-like enzymes"/>
    <property type="match status" value="1"/>
</dbReference>
<dbReference type="AlphaFoldDB" id="E1KMU7"/>
<dbReference type="PANTHER" id="PTHR43017:SF1">
    <property type="entry name" value="ACETYLTRANSFERASE YJL218W-RELATED"/>
    <property type="match status" value="1"/>
</dbReference>
<sequence length="351" mass="39151">MFEIRKSEKKDLNFVLELIASGRKKMIESGNTKQWSNGQPTTKQIENDIENGNSYLVFSAEGKPIATFAFIIGEDPTYLKIDGAGWLNHEKYGTIHRIASASGVHGIFASVLNYCFQAIDNIRIDTHEDNIPMRNAIKKFGFTYCGIIYLANGDPRRAYQKVKTSNDMTEKEKQNQGLPYIGSDPEVLKGLNECKDELFRINQMMPSDDEQRNAAFRKLFGKTGKTFKIIAPFFCDYGYNIEIGEKFFANTNLVILDEAKVKFGDNVFIAPNCAFYTVGHALDPIERNKDIQYCYPITVGNNVWIGGNVVVLPGVTIGNNVTIGAGSVVTKDIPDNVVAVGNPCRIIKTIE</sequence>
<dbReference type="SUPFAM" id="SSF55729">
    <property type="entry name" value="Acyl-CoA N-acyltransferases (Nat)"/>
    <property type="match status" value="1"/>
</dbReference>
<evidence type="ECO:0000256" key="4">
    <source>
        <dbReference type="ARBA" id="ARBA00023315"/>
    </source>
</evidence>
<dbReference type="EMBL" id="AEDO01000009">
    <property type="protein sequence ID" value="EFL47220.1"/>
    <property type="molecule type" value="Genomic_DNA"/>
</dbReference>
<name>E1KMU7_9BACT</name>
<dbReference type="PANTHER" id="PTHR43017">
    <property type="entry name" value="GALACTOSIDE O-ACETYLTRANSFERASE"/>
    <property type="match status" value="1"/>
</dbReference>
<protein>
    <recommendedName>
        <fullName evidence="6">Nodulation protein L</fullName>
    </recommendedName>
</protein>
<dbReference type="Gene3D" id="2.160.10.10">
    <property type="entry name" value="Hexapeptide repeat proteins"/>
    <property type="match status" value="1"/>
</dbReference>